<dbReference type="GO" id="GO:0005737">
    <property type="term" value="C:cytoplasm"/>
    <property type="evidence" value="ECO:0007669"/>
    <property type="project" value="UniProtKB-SubCell"/>
</dbReference>
<dbReference type="PANTHER" id="PTHR33347:SF34">
    <property type="entry name" value="PROTEIN SOB FIVE-LIKE 6"/>
    <property type="match status" value="1"/>
</dbReference>
<sequence length="173" mass="19305">MSNFTGSHYDNSGCESGWTMYFEESIEKEERFRGSPVDYGGGEKEEEEGDLSMISDASSGPRNGYYEEKDCPSVLRSGGKLVAGKSKRQEEMGWRNQHSCLDDTASSPVLGLSKIRETNNPYRNEGLADNAKEFSQTHSRKHGKKQTSFFQSSSVKKLAKNVSVSFSLTPFIF</sequence>
<protein>
    <submittedName>
        <fullName evidence="8">Uncharacterized protein</fullName>
    </submittedName>
</protein>
<evidence type="ECO:0000256" key="7">
    <source>
        <dbReference type="SAM" id="MobiDB-lite"/>
    </source>
</evidence>
<dbReference type="Gramene" id="MELO3C010796.2.1">
    <property type="protein sequence ID" value="MELO3C010796.2.1"/>
    <property type="gene ID" value="MELO3C010796.2"/>
</dbReference>
<accession>A0A9I9CZI6</accession>
<dbReference type="GO" id="GO:0009736">
    <property type="term" value="P:cytokinin-activated signaling pathway"/>
    <property type="evidence" value="ECO:0007669"/>
    <property type="project" value="UniProtKB-KW"/>
</dbReference>
<feature type="region of interest" description="Disordered" evidence="7">
    <location>
        <begin position="29"/>
        <end position="100"/>
    </location>
</feature>
<evidence type="ECO:0000256" key="6">
    <source>
        <dbReference type="ARBA" id="ARBA00024199"/>
    </source>
</evidence>
<dbReference type="PANTHER" id="PTHR33347">
    <property type="entry name" value="OSJNBA0091C07.3 PROTEIN"/>
    <property type="match status" value="1"/>
</dbReference>
<evidence type="ECO:0000256" key="2">
    <source>
        <dbReference type="ARBA" id="ARBA00022490"/>
    </source>
</evidence>
<proteinExistence type="inferred from homology"/>
<evidence type="ECO:0000256" key="4">
    <source>
        <dbReference type="ARBA" id="ARBA00022864"/>
    </source>
</evidence>
<evidence type="ECO:0000256" key="1">
    <source>
        <dbReference type="ARBA" id="ARBA00004496"/>
    </source>
</evidence>
<dbReference type="AlphaFoldDB" id="A0A9I9CZI6"/>
<evidence type="ECO:0000313" key="8">
    <source>
        <dbReference type="EnsemblPlants" id="MELO3C010796.2.1"/>
    </source>
</evidence>
<organism evidence="8">
    <name type="scientific">Cucumis melo</name>
    <name type="common">Muskmelon</name>
    <dbReference type="NCBI Taxonomy" id="3656"/>
    <lineage>
        <taxon>Eukaryota</taxon>
        <taxon>Viridiplantae</taxon>
        <taxon>Streptophyta</taxon>
        <taxon>Embryophyta</taxon>
        <taxon>Tracheophyta</taxon>
        <taxon>Spermatophyta</taxon>
        <taxon>Magnoliopsida</taxon>
        <taxon>eudicotyledons</taxon>
        <taxon>Gunneridae</taxon>
        <taxon>Pentapetalae</taxon>
        <taxon>rosids</taxon>
        <taxon>fabids</taxon>
        <taxon>Cucurbitales</taxon>
        <taxon>Cucurbitaceae</taxon>
        <taxon>Benincaseae</taxon>
        <taxon>Cucumis</taxon>
    </lineage>
</organism>
<dbReference type="InterPro" id="IPR044670">
    <property type="entry name" value="SOFL"/>
</dbReference>
<keyword evidence="5" id="KW-0539">Nucleus</keyword>
<name>A0A9I9CZI6_CUCME</name>
<dbReference type="GO" id="GO:0009691">
    <property type="term" value="P:cytokinin biosynthetic process"/>
    <property type="evidence" value="ECO:0007669"/>
    <property type="project" value="UniProtKB-KW"/>
</dbReference>
<reference evidence="8" key="1">
    <citation type="submission" date="2023-03" db="UniProtKB">
        <authorList>
            <consortium name="EnsemblPlants"/>
        </authorList>
    </citation>
    <scope>IDENTIFICATION</scope>
</reference>
<comment type="subcellular location">
    <subcellularLocation>
        <location evidence="1">Cytoplasm</location>
    </subcellularLocation>
</comment>
<evidence type="ECO:0000256" key="5">
    <source>
        <dbReference type="ARBA" id="ARBA00023242"/>
    </source>
</evidence>
<keyword evidence="2" id="KW-0963">Cytoplasm</keyword>
<comment type="similarity">
    <text evidence="6">Belongs to the SOFL plant protein family.</text>
</comment>
<dbReference type="EnsemblPlants" id="MELO3C010796.2.1">
    <property type="protein sequence ID" value="MELO3C010796.2.1"/>
    <property type="gene ID" value="MELO3C010796.2"/>
</dbReference>
<keyword evidence="4" id="KW-0932">Cytokinin signaling pathway</keyword>
<evidence type="ECO:0000256" key="3">
    <source>
        <dbReference type="ARBA" id="ARBA00022712"/>
    </source>
</evidence>
<keyword evidence="3" id="KW-0203">Cytokinin biosynthesis</keyword>